<feature type="non-terminal residue" evidence="1">
    <location>
        <position position="1"/>
    </location>
</feature>
<evidence type="ECO:0000313" key="1">
    <source>
        <dbReference type="EMBL" id="KAK7084737.1"/>
    </source>
</evidence>
<evidence type="ECO:0000313" key="2">
    <source>
        <dbReference type="Proteomes" id="UP001381693"/>
    </source>
</evidence>
<gene>
    <name evidence="1" type="ORF">SK128_006182</name>
</gene>
<reference evidence="1 2" key="1">
    <citation type="submission" date="2023-11" db="EMBL/GenBank/DDBJ databases">
        <title>Halocaridina rubra genome assembly.</title>
        <authorList>
            <person name="Smith C."/>
        </authorList>
    </citation>
    <scope>NUCLEOTIDE SEQUENCE [LARGE SCALE GENOMIC DNA]</scope>
    <source>
        <strain evidence="1">EP-1</strain>
        <tissue evidence="1">Whole</tissue>
    </source>
</reference>
<keyword evidence="2" id="KW-1185">Reference proteome</keyword>
<proteinExistence type="predicted"/>
<dbReference type="EMBL" id="JAXCGZ010001993">
    <property type="protein sequence ID" value="KAK7084737.1"/>
    <property type="molecule type" value="Genomic_DNA"/>
</dbReference>
<name>A0AAN8XJM2_HALRR</name>
<sequence>RPVVEFSLENREALNARDKRQAKSREKNPTWNKGKYAKVLNGRKFYCFAFFLYSG</sequence>
<comment type="caution">
    <text evidence="1">The sequence shown here is derived from an EMBL/GenBank/DDBJ whole genome shotgun (WGS) entry which is preliminary data.</text>
</comment>
<dbReference type="AlphaFoldDB" id="A0AAN8XJM2"/>
<dbReference type="Proteomes" id="UP001381693">
    <property type="component" value="Unassembled WGS sequence"/>
</dbReference>
<protein>
    <submittedName>
        <fullName evidence="1">Uncharacterized protein</fullName>
    </submittedName>
</protein>
<accession>A0AAN8XJM2</accession>
<organism evidence="1 2">
    <name type="scientific">Halocaridina rubra</name>
    <name type="common">Hawaiian red shrimp</name>
    <dbReference type="NCBI Taxonomy" id="373956"/>
    <lineage>
        <taxon>Eukaryota</taxon>
        <taxon>Metazoa</taxon>
        <taxon>Ecdysozoa</taxon>
        <taxon>Arthropoda</taxon>
        <taxon>Crustacea</taxon>
        <taxon>Multicrustacea</taxon>
        <taxon>Malacostraca</taxon>
        <taxon>Eumalacostraca</taxon>
        <taxon>Eucarida</taxon>
        <taxon>Decapoda</taxon>
        <taxon>Pleocyemata</taxon>
        <taxon>Caridea</taxon>
        <taxon>Atyoidea</taxon>
        <taxon>Atyidae</taxon>
        <taxon>Halocaridina</taxon>
    </lineage>
</organism>